<dbReference type="InterPro" id="IPR018247">
    <property type="entry name" value="EF_Hand_1_Ca_BS"/>
</dbReference>
<dbReference type="EMBL" id="JBHULZ010000041">
    <property type="protein sequence ID" value="MFD2698541.1"/>
    <property type="molecule type" value="Genomic_DNA"/>
</dbReference>
<evidence type="ECO:0000256" key="5">
    <source>
        <dbReference type="SAM" id="MobiDB-lite"/>
    </source>
</evidence>
<dbReference type="PROSITE" id="PS00018">
    <property type="entry name" value="EF_HAND_1"/>
    <property type="match status" value="1"/>
</dbReference>
<dbReference type="PROSITE" id="PS50059">
    <property type="entry name" value="FKBP_PPIASE"/>
    <property type="match status" value="1"/>
</dbReference>
<sequence>MMKVKNWIYGLGVACLIVIAACSPDDDGGSKVKLRDYAEVYEENRVEIEEYLKTHYFKVRTDINNPSLKEIVFDTIAGANADKVSIFDSPELKSKTITTNDVNYTLYYLQVRKGAETAYQPTFADNAIAGYAGYRLNGDNFDGSVNPVEFTLPTSLNGSVIRGFMLGLIEFRGASDFTENSDGTITYADDYGIGAVFIPSGLGYYATPPSASIRAYEPIMFTFQLYAGKQMDHDNDGIPSYLEDKNNNMFFDDDSDGDRIPDFNDPDDDNDGVPTADEIEVNDLNEDGIITADEIDFIDTDNDGTPDYLDPKVF</sequence>
<dbReference type="GO" id="GO:0003755">
    <property type="term" value="F:peptidyl-prolyl cis-trans isomerase activity"/>
    <property type="evidence" value="ECO:0007669"/>
    <property type="project" value="UniProtKB-EC"/>
</dbReference>
<dbReference type="InterPro" id="IPR028974">
    <property type="entry name" value="TSP_type-3_rpt"/>
</dbReference>
<feature type="compositionally biased region" description="Acidic residues" evidence="5">
    <location>
        <begin position="264"/>
        <end position="274"/>
    </location>
</feature>
<dbReference type="Proteomes" id="UP001597357">
    <property type="component" value="Unassembled WGS sequence"/>
</dbReference>
<evidence type="ECO:0000313" key="7">
    <source>
        <dbReference type="EMBL" id="MFD2698541.1"/>
    </source>
</evidence>
<keyword evidence="8" id="KW-1185">Reference proteome</keyword>
<gene>
    <name evidence="7" type="ORF">ACFSQ0_11095</name>
</gene>
<proteinExistence type="predicted"/>
<dbReference type="SUPFAM" id="SSF103647">
    <property type="entry name" value="TSP type-3 repeat"/>
    <property type="match status" value="1"/>
</dbReference>
<accession>A0ABW5SFQ9</accession>
<evidence type="ECO:0000256" key="1">
    <source>
        <dbReference type="ARBA" id="ARBA00000971"/>
    </source>
</evidence>
<dbReference type="InterPro" id="IPR046357">
    <property type="entry name" value="PPIase_dom_sf"/>
</dbReference>
<organism evidence="7 8">
    <name type="scientific">Mesonia sediminis</name>
    <dbReference type="NCBI Taxonomy" id="1703946"/>
    <lineage>
        <taxon>Bacteria</taxon>
        <taxon>Pseudomonadati</taxon>
        <taxon>Bacteroidota</taxon>
        <taxon>Flavobacteriia</taxon>
        <taxon>Flavobacteriales</taxon>
        <taxon>Flavobacteriaceae</taxon>
        <taxon>Mesonia</taxon>
    </lineage>
</organism>
<evidence type="ECO:0000256" key="2">
    <source>
        <dbReference type="ARBA" id="ARBA00013194"/>
    </source>
</evidence>
<dbReference type="Gene3D" id="3.10.50.40">
    <property type="match status" value="1"/>
</dbReference>
<evidence type="ECO:0000256" key="4">
    <source>
        <dbReference type="PROSITE-ProRule" id="PRU00277"/>
    </source>
</evidence>
<comment type="caution">
    <text evidence="7">The sequence shown here is derived from an EMBL/GenBank/DDBJ whole genome shotgun (WGS) entry which is preliminary data.</text>
</comment>
<evidence type="ECO:0000256" key="3">
    <source>
        <dbReference type="ARBA" id="ARBA00023110"/>
    </source>
</evidence>
<keyword evidence="4 7" id="KW-0413">Isomerase</keyword>
<protein>
    <recommendedName>
        <fullName evidence="2 4">peptidylprolyl isomerase</fullName>
        <ecNumber evidence="2 4">5.2.1.8</ecNumber>
    </recommendedName>
</protein>
<keyword evidence="3 4" id="KW-0697">Rotamase</keyword>
<evidence type="ECO:0000313" key="8">
    <source>
        <dbReference type="Proteomes" id="UP001597357"/>
    </source>
</evidence>
<comment type="catalytic activity">
    <reaction evidence="1 4">
        <text>[protein]-peptidylproline (omega=180) = [protein]-peptidylproline (omega=0)</text>
        <dbReference type="Rhea" id="RHEA:16237"/>
        <dbReference type="Rhea" id="RHEA-COMP:10747"/>
        <dbReference type="Rhea" id="RHEA-COMP:10748"/>
        <dbReference type="ChEBI" id="CHEBI:83833"/>
        <dbReference type="ChEBI" id="CHEBI:83834"/>
        <dbReference type="EC" id="5.2.1.8"/>
    </reaction>
</comment>
<dbReference type="InterPro" id="IPR001179">
    <property type="entry name" value="PPIase_FKBP_dom"/>
</dbReference>
<feature type="region of interest" description="Disordered" evidence="5">
    <location>
        <begin position="253"/>
        <end position="274"/>
    </location>
</feature>
<dbReference type="RefSeq" id="WP_379048248.1">
    <property type="nucleotide sequence ID" value="NZ_JBHULZ010000041.1"/>
</dbReference>
<evidence type="ECO:0000259" key="6">
    <source>
        <dbReference type="PROSITE" id="PS50059"/>
    </source>
</evidence>
<dbReference type="PROSITE" id="PS51257">
    <property type="entry name" value="PROKAR_LIPOPROTEIN"/>
    <property type="match status" value="1"/>
</dbReference>
<dbReference type="EC" id="5.2.1.8" evidence="2 4"/>
<name>A0ABW5SFQ9_9FLAO</name>
<reference evidence="8" key="1">
    <citation type="journal article" date="2019" name="Int. J. Syst. Evol. Microbiol.">
        <title>The Global Catalogue of Microorganisms (GCM) 10K type strain sequencing project: providing services to taxonomists for standard genome sequencing and annotation.</title>
        <authorList>
            <consortium name="The Broad Institute Genomics Platform"/>
            <consortium name="The Broad Institute Genome Sequencing Center for Infectious Disease"/>
            <person name="Wu L."/>
            <person name="Ma J."/>
        </authorList>
    </citation>
    <scope>NUCLEOTIDE SEQUENCE [LARGE SCALE GENOMIC DNA]</scope>
    <source>
        <strain evidence="8">KCTC 42255</strain>
    </source>
</reference>
<feature type="domain" description="PPIase FKBP-type" evidence="6">
    <location>
        <begin position="124"/>
        <end position="213"/>
    </location>
</feature>